<protein>
    <submittedName>
        <fullName evidence="4">Acyl carrier protein</fullName>
    </submittedName>
</protein>
<dbReference type="SMART" id="SM00823">
    <property type="entry name" value="PKS_PP"/>
    <property type="match status" value="1"/>
</dbReference>
<evidence type="ECO:0000259" key="3">
    <source>
        <dbReference type="PROSITE" id="PS50075"/>
    </source>
</evidence>
<dbReference type="SMART" id="SM01294">
    <property type="entry name" value="PKS_PP_betabranch"/>
    <property type="match status" value="1"/>
</dbReference>
<dbReference type="AlphaFoldDB" id="A0A5B2X318"/>
<dbReference type="Gene3D" id="1.10.1200.10">
    <property type="entry name" value="ACP-like"/>
    <property type="match status" value="1"/>
</dbReference>
<dbReference type="EMBL" id="VUOB01000045">
    <property type="protein sequence ID" value="KAA2257575.1"/>
    <property type="molecule type" value="Genomic_DNA"/>
</dbReference>
<dbReference type="GO" id="GO:0031177">
    <property type="term" value="F:phosphopantetheine binding"/>
    <property type="evidence" value="ECO:0007669"/>
    <property type="project" value="InterPro"/>
</dbReference>
<dbReference type="InterPro" id="IPR009081">
    <property type="entry name" value="PP-bd_ACP"/>
</dbReference>
<dbReference type="Pfam" id="PF00550">
    <property type="entry name" value="PP-binding"/>
    <property type="match status" value="1"/>
</dbReference>
<feature type="domain" description="Carrier" evidence="3">
    <location>
        <begin position="16"/>
        <end position="93"/>
    </location>
</feature>
<evidence type="ECO:0000256" key="2">
    <source>
        <dbReference type="ARBA" id="ARBA00022553"/>
    </source>
</evidence>
<sequence length="97" mass="10883">MTTPKQDTAATDTAATDPDAIRDWLLDRVAFYLERPVTDLRPDVKLVEYGLDSVYALTLCGDIEDEYGLELEPTLAWDHPTVDAIVTLLREMISGNR</sequence>
<reference evidence="4 5" key="2">
    <citation type="submission" date="2019-09" db="EMBL/GenBank/DDBJ databases">
        <authorList>
            <person name="Jin C."/>
        </authorList>
    </citation>
    <scope>NUCLEOTIDE SEQUENCE [LARGE SCALE GENOMIC DNA]</scope>
    <source>
        <strain evidence="4 5">AN110305</strain>
    </source>
</reference>
<evidence type="ECO:0000313" key="4">
    <source>
        <dbReference type="EMBL" id="KAA2257575.1"/>
    </source>
</evidence>
<evidence type="ECO:0000256" key="1">
    <source>
        <dbReference type="ARBA" id="ARBA00022450"/>
    </source>
</evidence>
<dbReference type="Proteomes" id="UP000323454">
    <property type="component" value="Unassembled WGS sequence"/>
</dbReference>
<keyword evidence="5" id="KW-1185">Reference proteome</keyword>
<gene>
    <name evidence="4" type="ORF">F0L68_25095</name>
</gene>
<dbReference type="PROSITE" id="PS50075">
    <property type="entry name" value="CARRIER"/>
    <property type="match status" value="1"/>
</dbReference>
<dbReference type="InterPro" id="IPR036736">
    <property type="entry name" value="ACP-like_sf"/>
</dbReference>
<name>A0A5B2X318_9PSEU</name>
<evidence type="ECO:0000313" key="5">
    <source>
        <dbReference type="Proteomes" id="UP000323454"/>
    </source>
</evidence>
<reference evidence="4 5" key="1">
    <citation type="submission" date="2019-09" db="EMBL/GenBank/DDBJ databases">
        <title>Goodfellowia gen. nov., a new genus of the Pseudonocardineae related to Actinoalloteichus, containing Goodfellowia coeruleoviolacea gen. nov., comb. nov. gen. nov., comb. nov.</title>
        <authorList>
            <person name="Labeda D."/>
        </authorList>
    </citation>
    <scope>NUCLEOTIDE SEQUENCE [LARGE SCALE GENOMIC DNA]</scope>
    <source>
        <strain evidence="4 5">AN110305</strain>
    </source>
</reference>
<keyword evidence="1" id="KW-0596">Phosphopantetheine</keyword>
<proteinExistence type="predicted"/>
<comment type="caution">
    <text evidence="4">The sequence shown here is derived from an EMBL/GenBank/DDBJ whole genome shotgun (WGS) entry which is preliminary data.</text>
</comment>
<keyword evidence="2" id="KW-0597">Phosphoprotein</keyword>
<accession>A0A5B2X318</accession>
<dbReference type="InterPro" id="IPR020806">
    <property type="entry name" value="PKS_PP-bd"/>
</dbReference>
<dbReference type="SUPFAM" id="SSF47336">
    <property type="entry name" value="ACP-like"/>
    <property type="match status" value="1"/>
</dbReference>
<organism evidence="4 5">
    <name type="scientific">Solihabitans fulvus</name>
    <dbReference type="NCBI Taxonomy" id="1892852"/>
    <lineage>
        <taxon>Bacteria</taxon>
        <taxon>Bacillati</taxon>
        <taxon>Actinomycetota</taxon>
        <taxon>Actinomycetes</taxon>
        <taxon>Pseudonocardiales</taxon>
        <taxon>Pseudonocardiaceae</taxon>
        <taxon>Solihabitans</taxon>
    </lineage>
</organism>
<dbReference type="OrthoDB" id="9023404at2"/>
<dbReference type="RefSeq" id="WP_149852254.1">
    <property type="nucleotide sequence ID" value="NZ_VUOB01000045.1"/>
</dbReference>